<dbReference type="EMBL" id="LR590484">
    <property type="protein sequence ID" value="VTR37484.1"/>
    <property type="molecule type" value="Genomic_DNA"/>
</dbReference>
<dbReference type="STRING" id="1123265.GCA_000686625_00748"/>
<organism evidence="2 3">
    <name type="scientific">Sphingobacterium thalpophilum</name>
    <dbReference type="NCBI Taxonomy" id="259"/>
    <lineage>
        <taxon>Bacteria</taxon>
        <taxon>Pseudomonadati</taxon>
        <taxon>Bacteroidota</taxon>
        <taxon>Sphingobacteriia</taxon>
        <taxon>Sphingobacteriales</taxon>
        <taxon>Sphingobacteriaceae</taxon>
        <taxon>Sphingobacterium</taxon>
    </lineage>
</organism>
<dbReference type="KEGG" id="stha:NCTC11429_01879"/>
<feature type="compositionally biased region" description="Basic and acidic residues" evidence="1">
    <location>
        <begin position="218"/>
        <end position="233"/>
    </location>
</feature>
<dbReference type="GeneID" id="78462621"/>
<reference evidence="2 3" key="1">
    <citation type="submission" date="2019-05" db="EMBL/GenBank/DDBJ databases">
        <authorList>
            <consortium name="Pathogen Informatics"/>
        </authorList>
    </citation>
    <scope>NUCLEOTIDE SEQUENCE [LARGE SCALE GENOMIC DNA]</scope>
    <source>
        <strain evidence="2 3">NCTC11429</strain>
    </source>
</reference>
<sequence length="264" mass="31179">MKNTQKKLKAKSFRYLTKDIVKNPMLYIEDFYRHETNIFYWMNNIQLFVNAAAVPEMADRNFAENGYHCKQMIKQIEVAYVIFHQCQLPLQDTPLNFFATKEDYHNYLFRMEYTIHGQPAPADTISKFFSYQSLQKWYDTMDDIMHYLTVPDSGNYEYFGDQIIAIRELLIRLAFALHYINEDEGIFLHVPPYVKAINDEPHQSTEKKNKLQQFMEDSIDKEYATKEAQKDNNETDENQSLETSEVPESEASDLESLNPHTMNS</sequence>
<evidence type="ECO:0000313" key="3">
    <source>
        <dbReference type="Proteomes" id="UP000308196"/>
    </source>
</evidence>
<evidence type="ECO:0000256" key="1">
    <source>
        <dbReference type="SAM" id="MobiDB-lite"/>
    </source>
</evidence>
<gene>
    <name evidence="2" type="ORF">NCTC11429_01879</name>
</gene>
<evidence type="ECO:0000313" key="2">
    <source>
        <dbReference type="EMBL" id="VTR37484.1"/>
    </source>
</evidence>
<protein>
    <submittedName>
        <fullName evidence="2">Uncharacterized protein</fullName>
    </submittedName>
</protein>
<dbReference type="RefSeq" id="WP_028071770.1">
    <property type="nucleotide sequence ID" value="NZ_JBARTK010000084.1"/>
</dbReference>
<feature type="compositionally biased region" description="Acidic residues" evidence="1">
    <location>
        <begin position="234"/>
        <end position="253"/>
    </location>
</feature>
<accession>A0A4U9V3W4</accession>
<dbReference type="AlphaFoldDB" id="A0A4U9V3W4"/>
<proteinExistence type="predicted"/>
<dbReference type="Proteomes" id="UP000308196">
    <property type="component" value="Chromosome"/>
</dbReference>
<feature type="region of interest" description="Disordered" evidence="1">
    <location>
        <begin position="201"/>
        <end position="264"/>
    </location>
</feature>
<name>A0A4U9V3W4_9SPHI</name>